<organism evidence="1 2">
    <name type="scientific">Brassica carinata</name>
    <name type="common">Ethiopian mustard</name>
    <name type="synonym">Abyssinian cabbage</name>
    <dbReference type="NCBI Taxonomy" id="52824"/>
    <lineage>
        <taxon>Eukaryota</taxon>
        <taxon>Viridiplantae</taxon>
        <taxon>Streptophyta</taxon>
        <taxon>Embryophyta</taxon>
        <taxon>Tracheophyta</taxon>
        <taxon>Spermatophyta</taxon>
        <taxon>Magnoliopsida</taxon>
        <taxon>eudicotyledons</taxon>
        <taxon>Gunneridae</taxon>
        <taxon>Pentapetalae</taxon>
        <taxon>rosids</taxon>
        <taxon>malvids</taxon>
        <taxon>Brassicales</taxon>
        <taxon>Brassicaceae</taxon>
        <taxon>Brassiceae</taxon>
        <taxon>Brassica</taxon>
    </lineage>
</organism>
<dbReference type="OrthoDB" id="1132738at2759"/>
<dbReference type="EMBL" id="JAAMPC010000007">
    <property type="protein sequence ID" value="KAG2304282.1"/>
    <property type="molecule type" value="Genomic_DNA"/>
</dbReference>
<protein>
    <submittedName>
        <fullName evidence="1">Uncharacterized protein</fullName>
    </submittedName>
</protein>
<dbReference type="AlphaFoldDB" id="A0A8X7SDE4"/>
<name>A0A8X7SDE4_BRACI</name>
<evidence type="ECO:0000313" key="2">
    <source>
        <dbReference type="Proteomes" id="UP000886595"/>
    </source>
</evidence>
<evidence type="ECO:0000313" key="1">
    <source>
        <dbReference type="EMBL" id="KAG2304282.1"/>
    </source>
</evidence>
<comment type="caution">
    <text evidence="1">The sequence shown here is derived from an EMBL/GenBank/DDBJ whole genome shotgun (WGS) entry which is preliminary data.</text>
</comment>
<gene>
    <name evidence="1" type="ORF">Bca52824_032933</name>
</gene>
<accession>A0A8X7SDE4</accession>
<dbReference type="Proteomes" id="UP000886595">
    <property type="component" value="Unassembled WGS sequence"/>
</dbReference>
<reference evidence="1 2" key="1">
    <citation type="submission" date="2020-02" db="EMBL/GenBank/DDBJ databases">
        <authorList>
            <person name="Ma Q."/>
            <person name="Huang Y."/>
            <person name="Song X."/>
            <person name="Pei D."/>
        </authorList>
    </citation>
    <scope>NUCLEOTIDE SEQUENCE [LARGE SCALE GENOMIC DNA]</scope>
    <source>
        <strain evidence="1">Sxm20200214</strain>
        <tissue evidence="1">Leaf</tissue>
    </source>
</reference>
<proteinExistence type="predicted"/>
<sequence length="85" mass="9637">MSREEIKQGFKDMADAMRDGFGMCLQEMKLLGDRIEAVEKKVGTTKKAMHLMIFNSLLQARISVKRTGVSIETSPKITVKIHNIR</sequence>
<keyword evidence="2" id="KW-1185">Reference proteome</keyword>